<dbReference type="EMBL" id="QFOZ01000005">
    <property type="protein sequence ID" value="PZP88912.1"/>
    <property type="molecule type" value="Genomic_DNA"/>
</dbReference>
<accession>A0A2W5K8W0</accession>
<evidence type="ECO:0000256" key="2">
    <source>
        <dbReference type="SAM" id="Phobius"/>
    </source>
</evidence>
<proteinExistence type="predicted"/>
<gene>
    <name evidence="3" type="ORF">DI579_04785</name>
</gene>
<feature type="region of interest" description="Disordered" evidence="1">
    <location>
        <begin position="1"/>
        <end position="23"/>
    </location>
</feature>
<evidence type="ECO:0000313" key="3">
    <source>
        <dbReference type="EMBL" id="PZP88912.1"/>
    </source>
</evidence>
<organism evidence="3 4">
    <name type="scientific">Lawsonella clevelandensis</name>
    <dbReference type="NCBI Taxonomy" id="1528099"/>
    <lineage>
        <taxon>Bacteria</taxon>
        <taxon>Bacillati</taxon>
        <taxon>Actinomycetota</taxon>
        <taxon>Actinomycetes</taxon>
        <taxon>Mycobacteriales</taxon>
        <taxon>Lawsonellaceae</taxon>
        <taxon>Lawsonella</taxon>
    </lineage>
</organism>
<dbReference type="RefSeq" id="WP_303678805.1">
    <property type="nucleotide sequence ID" value="NZ_JBHWSZ010000045.1"/>
</dbReference>
<reference evidence="3 4" key="1">
    <citation type="submission" date="2017-08" db="EMBL/GenBank/DDBJ databases">
        <title>Infants hospitalized years apart are colonized by the same room-sourced microbial strains.</title>
        <authorList>
            <person name="Brooks B."/>
            <person name="Olm M.R."/>
            <person name="Firek B.A."/>
            <person name="Baker R."/>
            <person name="Thomas B.C."/>
            <person name="Morowitz M.J."/>
            <person name="Banfield J.F."/>
        </authorList>
    </citation>
    <scope>NUCLEOTIDE SEQUENCE [LARGE SCALE GENOMIC DNA]</scope>
    <source>
        <strain evidence="3">S2_006_000_R1_57</strain>
    </source>
</reference>
<sequence length="251" mass="27784">MTTPTQPKDDSNETAPQEESSEYRSARRKKIFAGLSFGLVIIMILAITTFVDSHPHKQETQEAQLPASSINGFWTTFCPGYDTIATDLNNFAVKKGESTEKYLDRLSPTLEREAADFRDSALRLNNSSVMMYGNKNQKKTLQELVDVMRESDKTLSERAVYLRSHPITTQKELEDLTAVIQKVYNRYSEAASKATTAIGMGDKKTTESIKKIPECKKLFDQQSKKPTTSTTPSASASTSASTSATSTPTAE</sequence>
<dbReference type="Proteomes" id="UP000248606">
    <property type="component" value="Unassembled WGS sequence"/>
</dbReference>
<keyword evidence="2" id="KW-0472">Membrane</keyword>
<feature type="compositionally biased region" description="Low complexity" evidence="1">
    <location>
        <begin position="226"/>
        <end position="251"/>
    </location>
</feature>
<feature type="transmembrane region" description="Helical" evidence="2">
    <location>
        <begin position="31"/>
        <end position="51"/>
    </location>
</feature>
<dbReference type="AlphaFoldDB" id="A0A2W5K8W0"/>
<protein>
    <submittedName>
        <fullName evidence="3">Uncharacterized protein</fullName>
    </submittedName>
</protein>
<keyword evidence="2" id="KW-1133">Transmembrane helix</keyword>
<name>A0A2W5K8W0_9ACTN</name>
<feature type="region of interest" description="Disordered" evidence="1">
    <location>
        <begin position="213"/>
        <end position="251"/>
    </location>
</feature>
<comment type="caution">
    <text evidence="3">The sequence shown here is derived from an EMBL/GenBank/DDBJ whole genome shotgun (WGS) entry which is preliminary data.</text>
</comment>
<evidence type="ECO:0000256" key="1">
    <source>
        <dbReference type="SAM" id="MobiDB-lite"/>
    </source>
</evidence>
<keyword evidence="2" id="KW-0812">Transmembrane</keyword>
<feature type="compositionally biased region" description="Basic and acidic residues" evidence="1">
    <location>
        <begin position="213"/>
        <end position="223"/>
    </location>
</feature>
<evidence type="ECO:0000313" key="4">
    <source>
        <dbReference type="Proteomes" id="UP000248606"/>
    </source>
</evidence>